<accession>A0A1A8Y2F8</accession>
<evidence type="ECO:0008006" key="4">
    <source>
        <dbReference type="Google" id="ProtNLM"/>
    </source>
</evidence>
<evidence type="ECO:0000313" key="3">
    <source>
        <dbReference type="Proteomes" id="UP000199600"/>
    </source>
</evidence>
<keyword evidence="3" id="KW-1185">Reference proteome</keyword>
<dbReference type="GO" id="GO:0030246">
    <property type="term" value="F:carbohydrate binding"/>
    <property type="evidence" value="ECO:0007669"/>
    <property type="project" value="InterPro"/>
</dbReference>
<proteinExistence type="predicted"/>
<dbReference type="SUPFAM" id="SSF49452">
    <property type="entry name" value="Starch-binding domain-like"/>
    <property type="match status" value="1"/>
</dbReference>
<evidence type="ECO:0000313" key="2">
    <source>
        <dbReference type="EMBL" id="SBT11141.1"/>
    </source>
</evidence>
<protein>
    <recommendedName>
        <fullName evidence="4">Carboxypeptidase regulatory-like domain-containing protein</fullName>
    </recommendedName>
</protein>
<reference evidence="2 3" key="1">
    <citation type="submission" date="2016-06" db="EMBL/GenBank/DDBJ databases">
        <authorList>
            <person name="Kjaerup R.B."/>
            <person name="Dalgaard T.S."/>
            <person name="Juul-Madsen H.R."/>
        </authorList>
    </citation>
    <scope>NUCLEOTIDE SEQUENCE [LARGE SCALE GENOMIC DNA]</scope>
    <source>
        <strain evidence="2">2</strain>
    </source>
</reference>
<dbReference type="RefSeq" id="WP_186412685.1">
    <property type="nucleotide sequence ID" value="NZ_FLQY01000397.1"/>
</dbReference>
<organism evidence="2 3">
    <name type="scientific">Candidatus Propionivibrio aalborgensis</name>
    <dbReference type="NCBI Taxonomy" id="1860101"/>
    <lineage>
        <taxon>Bacteria</taxon>
        <taxon>Pseudomonadati</taxon>
        <taxon>Pseudomonadota</taxon>
        <taxon>Betaproteobacteria</taxon>
        <taxon>Rhodocyclales</taxon>
        <taxon>Rhodocyclaceae</taxon>
        <taxon>Propionivibrio</taxon>
    </lineage>
</organism>
<sequence>MKQVFGTRNGWAARCLVAMMLGYAVLVPLASADSDAVVREAGGLSYVSGGVGEESLDRMKVLVTDFNLKLVLALNTGDYLSDVRVAIADSKGKTLVDTTSEGPWFLAKLPAGTYQIVATYAGTEVKRQVTVGPEKLNTVHFRW</sequence>
<feature type="signal peptide" evidence="1">
    <location>
        <begin position="1"/>
        <end position="32"/>
    </location>
</feature>
<dbReference type="AlphaFoldDB" id="A0A1A8Y2F8"/>
<keyword evidence="1" id="KW-0732">Signal</keyword>
<feature type="chain" id="PRO_5008381966" description="Carboxypeptidase regulatory-like domain-containing protein" evidence="1">
    <location>
        <begin position="33"/>
        <end position="143"/>
    </location>
</feature>
<dbReference type="Proteomes" id="UP000199600">
    <property type="component" value="Unassembled WGS sequence"/>
</dbReference>
<evidence type="ECO:0000256" key="1">
    <source>
        <dbReference type="SAM" id="SignalP"/>
    </source>
</evidence>
<dbReference type="Gene3D" id="2.60.40.1120">
    <property type="entry name" value="Carboxypeptidase-like, regulatory domain"/>
    <property type="match status" value="1"/>
</dbReference>
<gene>
    <name evidence="2" type="ORF">PROAA_910002</name>
</gene>
<dbReference type="EMBL" id="FLQY01000397">
    <property type="protein sequence ID" value="SBT11141.1"/>
    <property type="molecule type" value="Genomic_DNA"/>
</dbReference>
<dbReference type="InterPro" id="IPR013784">
    <property type="entry name" value="Carb-bd-like_fold"/>
</dbReference>
<name>A0A1A8Y2F8_9RHOO</name>